<comment type="caution">
    <text evidence="4">The sequence shown here is derived from an EMBL/GenBank/DDBJ whole genome shotgun (WGS) entry which is preliminary data.</text>
</comment>
<dbReference type="EMBL" id="BAAAQK010000005">
    <property type="protein sequence ID" value="GAA1841565.1"/>
    <property type="molecule type" value="Genomic_DNA"/>
</dbReference>
<evidence type="ECO:0000259" key="3">
    <source>
        <dbReference type="PROSITE" id="PS50110"/>
    </source>
</evidence>
<name>A0ABN2MZS4_9PSEU</name>
<dbReference type="InterPro" id="IPR039420">
    <property type="entry name" value="WalR-like"/>
</dbReference>
<dbReference type="InterPro" id="IPR011006">
    <property type="entry name" value="CheY-like_superfamily"/>
</dbReference>
<feature type="modified residue" description="4-aspartylphosphate" evidence="2">
    <location>
        <position position="57"/>
    </location>
</feature>
<keyword evidence="5" id="KW-1185">Reference proteome</keyword>
<dbReference type="SUPFAM" id="SSF46894">
    <property type="entry name" value="C-terminal effector domain of the bipartite response regulators"/>
    <property type="match status" value="1"/>
</dbReference>
<evidence type="ECO:0000313" key="4">
    <source>
        <dbReference type="EMBL" id="GAA1841565.1"/>
    </source>
</evidence>
<evidence type="ECO:0000313" key="5">
    <source>
        <dbReference type="Proteomes" id="UP001500449"/>
    </source>
</evidence>
<keyword evidence="1" id="KW-0238">DNA-binding</keyword>
<protein>
    <recommendedName>
        <fullName evidence="3">Response regulatory domain-containing protein</fullName>
    </recommendedName>
</protein>
<dbReference type="InterPro" id="IPR001789">
    <property type="entry name" value="Sig_transdc_resp-reg_receiver"/>
</dbReference>
<keyword evidence="2" id="KW-0597">Phosphoprotein</keyword>
<dbReference type="PROSITE" id="PS50110">
    <property type="entry name" value="RESPONSE_REGULATORY"/>
    <property type="match status" value="1"/>
</dbReference>
<dbReference type="InterPro" id="IPR000792">
    <property type="entry name" value="Tscrpt_reg_LuxR_C"/>
</dbReference>
<dbReference type="SMART" id="SM00421">
    <property type="entry name" value="HTH_LUXR"/>
    <property type="match status" value="1"/>
</dbReference>
<sequence>MDAVNAPSVVIVDDHPAILDGVRAWCAAAGIEVLDAGPRVGVAVTGPGAGAGVVVFDLQLEGAPAYRDLTLLTDAGRRVVVYSQHADSDTALRCLELGAATYLTKAEGPEHLIPAVLAVVEDRPYTPPVLSGAMAADHRPDRPVLSEREREVLLAWFESDSKQLVAQRFHLSVKTVDTYIARVRIKYADAGRPATTKAALVARALQDGLIDLAGL</sequence>
<reference evidence="4 5" key="1">
    <citation type="journal article" date="2019" name="Int. J. Syst. Evol. Microbiol.">
        <title>The Global Catalogue of Microorganisms (GCM) 10K type strain sequencing project: providing services to taxonomists for standard genome sequencing and annotation.</title>
        <authorList>
            <consortium name="The Broad Institute Genomics Platform"/>
            <consortium name="The Broad Institute Genome Sequencing Center for Infectious Disease"/>
            <person name="Wu L."/>
            <person name="Ma J."/>
        </authorList>
    </citation>
    <scope>NUCLEOTIDE SEQUENCE [LARGE SCALE GENOMIC DNA]</scope>
    <source>
        <strain evidence="4 5">JCM 16009</strain>
    </source>
</reference>
<dbReference type="RefSeq" id="WP_344415026.1">
    <property type="nucleotide sequence ID" value="NZ_BAAAQK010000005.1"/>
</dbReference>
<evidence type="ECO:0000256" key="1">
    <source>
        <dbReference type="ARBA" id="ARBA00023125"/>
    </source>
</evidence>
<feature type="domain" description="Response regulatory" evidence="3">
    <location>
        <begin position="8"/>
        <end position="120"/>
    </location>
</feature>
<dbReference type="InterPro" id="IPR016032">
    <property type="entry name" value="Sig_transdc_resp-reg_C-effctor"/>
</dbReference>
<dbReference type="SUPFAM" id="SSF52172">
    <property type="entry name" value="CheY-like"/>
    <property type="match status" value="1"/>
</dbReference>
<dbReference type="InterPro" id="IPR036388">
    <property type="entry name" value="WH-like_DNA-bd_sf"/>
</dbReference>
<gene>
    <name evidence="4" type="ORF">GCM10009836_21190</name>
</gene>
<organism evidence="4 5">
    <name type="scientific">Pseudonocardia ailaonensis</name>
    <dbReference type="NCBI Taxonomy" id="367279"/>
    <lineage>
        <taxon>Bacteria</taxon>
        <taxon>Bacillati</taxon>
        <taxon>Actinomycetota</taxon>
        <taxon>Actinomycetes</taxon>
        <taxon>Pseudonocardiales</taxon>
        <taxon>Pseudonocardiaceae</taxon>
        <taxon>Pseudonocardia</taxon>
    </lineage>
</organism>
<accession>A0ABN2MZS4</accession>
<evidence type="ECO:0000256" key="2">
    <source>
        <dbReference type="PROSITE-ProRule" id="PRU00169"/>
    </source>
</evidence>
<dbReference type="Pfam" id="PF00196">
    <property type="entry name" value="GerE"/>
    <property type="match status" value="1"/>
</dbReference>
<dbReference type="SMART" id="SM00448">
    <property type="entry name" value="REC"/>
    <property type="match status" value="1"/>
</dbReference>
<dbReference type="Proteomes" id="UP001500449">
    <property type="component" value="Unassembled WGS sequence"/>
</dbReference>
<dbReference type="Gene3D" id="3.40.50.2300">
    <property type="match status" value="1"/>
</dbReference>
<dbReference type="Pfam" id="PF00072">
    <property type="entry name" value="Response_reg"/>
    <property type="match status" value="1"/>
</dbReference>
<dbReference type="Gene3D" id="1.10.10.10">
    <property type="entry name" value="Winged helix-like DNA-binding domain superfamily/Winged helix DNA-binding domain"/>
    <property type="match status" value="1"/>
</dbReference>
<dbReference type="PANTHER" id="PTHR43214">
    <property type="entry name" value="TWO-COMPONENT RESPONSE REGULATOR"/>
    <property type="match status" value="1"/>
</dbReference>
<proteinExistence type="predicted"/>